<comment type="caution">
    <text evidence="9">The sequence shown here is derived from an EMBL/GenBank/DDBJ whole genome shotgun (WGS) entry which is preliminary data.</text>
</comment>
<dbReference type="EMBL" id="CAXKWB010004233">
    <property type="protein sequence ID" value="CAL4072861.1"/>
    <property type="molecule type" value="Genomic_DNA"/>
</dbReference>
<feature type="region of interest" description="Disordered" evidence="6">
    <location>
        <begin position="456"/>
        <end position="480"/>
    </location>
</feature>
<dbReference type="PRINTS" id="PR00342">
    <property type="entry name" value="RHESUSRHD"/>
</dbReference>
<comment type="subcellular location">
    <subcellularLocation>
        <location evidence="1">Membrane</location>
        <topology evidence="1">Multi-pass membrane protein</topology>
    </subcellularLocation>
</comment>
<feature type="transmembrane region" description="Helical" evidence="7">
    <location>
        <begin position="123"/>
        <end position="143"/>
    </location>
</feature>
<dbReference type="PANTHER" id="PTHR11730">
    <property type="entry name" value="AMMONIUM TRANSPORTER"/>
    <property type="match status" value="1"/>
</dbReference>
<evidence type="ECO:0000256" key="4">
    <source>
        <dbReference type="ARBA" id="ARBA00022989"/>
    </source>
</evidence>
<dbReference type="PANTHER" id="PTHR11730:SF60">
    <property type="entry name" value="RH50, ISOFORM D"/>
    <property type="match status" value="1"/>
</dbReference>
<evidence type="ECO:0000259" key="8">
    <source>
        <dbReference type="Pfam" id="PF00909"/>
    </source>
</evidence>
<dbReference type="InterPro" id="IPR029020">
    <property type="entry name" value="Ammonium/urea_transptr"/>
</dbReference>
<organism evidence="9 10">
    <name type="scientific">Meganyctiphanes norvegica</name>
    <name type="common">Northern krill</name>
    <name type="synonym">Thysanopoda norvegica</name>
    <dbReference type="NCBI Taxonomy" id="48144"/>
    <lineage>
        <taxon>Eukaryota</taxon>
        <taxon>Metazoa</taxon>
        <taxon>Ecdysozoa</taxon>
        <taxon>Arthropoda</taxon>
        <taxon>Crustacea</taxon>
        <taxon>Multicrustacea</taxon>
        <taxon>Malacostraca</taxon>
        <taxon>Eumalacostraca</taxon>
        <taxon>Eucarida</taxon>
        <taxon>Euphausiacea</taxon>
        <taxon>Euphausiidae</taxon>
        <taxon>Meganyctiphanes</taxon>
    </lineage>
</organism>
<dbReference type="Gene3D" id="1.10.3430.10">
    <property type="entry name" value="Ammonium transporter AmtB like domains"/>
    <property type="match status" value="1"/>
</dbReference>
<sequence>MEADSEVIYVIFILYSNCYGIAVCYPGATIFRFILVNCNPAPPTNKNNNHEIWPKCHLYHTFFFIFEETFYDAFDYLMMLLKKYIYIYIFFVFVVHVISMHSNKSLNFMCIHFGLVTIKIEDVRLLSADFAAAAVLISFGAVLGKTNPTQLIIMTLIEIPVFAINEVIGRTYLGAADMGDSMFVHAFGAYFGLAVSLALARGDQSTDKEGSTKTSDTFAMIGTVFLWLYWPSFNAGAAVGDDQHRAIINTYVSLAFCCCTAFAVSCLISGEKKFDMVHIQNSTLAGGVAIGTAADMMVQPWGAALTGIVAGVISVCGYEFLTPAIHRLLKIHDTCGVHNLHGMPALLAGIIGCIVAGMAEEDTYGYGLYQLFPHRVPAEDTDKYAEIAAAGMGLDPSDGWTASHQAGMQILALAITMAFALVGGVLTGLVLRLPLWNDMTTTELYEDIKYWKVEDEEEGGHEGIPMEADPSEREKLNTAR</sequence>
<feature type="transmembrane region" description="Helical" evidence="7">
    <location>
        <begin position="219"/>
        <end position="239"/>
    </location>
</feature>
<dbReference type="GO" id="GO:0097272">
    <property type="term" value="P:ammonium homeostasis"/>
    <property type="evidence" value="ECO:0007669"/>
    <property type="project" value="TreeGrafter"/>
</dbReference>
<feature type="transmembrane region" description="Helical" evidence="7">
    <location>
        <begin position="181"/>
        <end position="199"/>
    </location>
</feature>
<comment type="similarity">
    <text evidence="2">Belongs to the ammonium transporter (TC 2.A.49) family. Rh subfamily.</text>
</comment>
<keyword evidence="10" id="KW-1185">Reference proteome</keyword>
<evidence type="ECO:0000256" key="6">
    <source>
        <dbReference type="SAM" id="MobiDB-lite"/>
    </source>
</evidence>
<dbReference type="Proteomes" id="UP001497623">
    <property type="component" value="Unassembled WGS sequence"/>
</dbReference>
<feature type="transmembrane region" description="Helical" evidence="7">
    <location>
        <begin position="149"/>
        <end position="169"/>
    </location>
</feature>
<proteinExistence type="inferred from homology"/>
<evidence type="ECO:0000256" key="5">
    <source>
        <dbReference type="ARBA" id="ARBA00023136"/>
    </source>
</evidence>
<keyword evidence="5 7" id="KW-0472">Membrane</keyword>
<protein>
    <recommendedName>
        <fullName evidence="8">Ammonium transporter AmtB-like domain-containing protein</fullName>
    </recommendedName>
</protein>
<evidence type="ECO:0000313" key="10">
    <source>
        <dbReference type="Proteomes" id="UP001497623"/>
    </source>
</evidence>
<feature type="transmembrane region" description="Helical" evidence="7">
    <location>
        <begin position="342"/>
        <end position="359"/>
    </location>
</feature>
<feature type="domain" description="Ammonium transporter AmtB-like" evidence="8">
    <location>
        <begin position="70"/>
        <end position="439"/>
    </location>
</feature>
<dbReference type="GO" id="GO:0005886">
    <property type="term" value="C:plasma membrane"/>
    <property type="evidence" value="ECO:0007669"/>
    <property type="project" value="InterPro"/>
</dbReference>
<dbReference type="AlphaFoldDB" id="A0AAV2Q7Y1"/>
<evidence type="ECO:0000256" key="2">
    <source>
        <dbReference type="ARBA" id="ARBA00011036"/>
    </source>
</evidence>
<dbReference type="InterPro" id="IPR024041">
    <property type="entry name" value="NH4_transpt_AmtB-like_dom"/>
</dbReference>
<dbReference type="SUPFAM" id="SSF111352">
    <property type="entry name" value="Ammonium transporter"/>
    <property type="match status" value="1"/>
</dbReference>
<keyword evidence="4 7" id="KW-1133">Transmembrane helix</keyword>
<evidence type="ECO:0000313" key="9">
    <source>
        <dbReference type="EMBL" id="CAL4072861.1"/>
    </source>
</evidence>
<feature type="transmembrane region" description="Helical" evidence="7">
    <location>
        <begin position="251"/>
        <end position="270"/>
    </location>
</feature>
<feature type="transmembrane region" description="Helical" evidence="7">
    <location>
        <begin position="410"/>
        <end position="431"/>
    </location>
</feature>
<reference evidence="9 10" key="1">
    <citation type="submission" date="2024-05" db="EMBL/GenBank/DDBJ databases">
        <authorList>
            <person name="Wallberg A."/>
        </authorList>
    </citation>
    <scope>NUCLEOTIDE SEQUENCE [LARGE SCALE GENOMIC DNA]</scope>
</reference>
<gene>
    <name evidence="9" type="ORF">MNOR_LOCUS8948</name>
</gene>
<keyword evidence="3 7" id="KW-0812">Transmembrane</keyword>
<accession>A0AAV2Q7Y1</accession>
<evidence type="ECO:0000256" key="1">
    <source>
        <dbReference type="ARBA" id="ARBA00004141"/>
    </source>
</evidence>
<dbReference type="InterPro" id="IPR002229">
    <property type="entry name" value="RhesusRHD"/>
</dbReference>
<name>A0AAV2Q7Y1_MEGNR</name>
<feature type="transmembrane region" description="Helical" evidence="7">
    <location>
        <begin position="301"/>
        <end position="321"/>
    </location>
</feature>
<dbReference type="Pfam" id="PF00909">
    <property type="entry name" value="Ammonium_transp"/>
    <property type="match status" value="1"/>
</dbReference>
<feature type="compositionally biased region" description="Basic and acidic residues" evidence="6">
    <location>
        <begin position="470"/>
        <end position="480"/>
    </location>
</feature>
<feature type="transmembrane region" description="Helical" evidence="7">
    <location>
        <begin position="7"/>
        <end position="35"/>
    </location>
</feature>
<feature type="transmembrane region" description="Helical" evidence="7">
    <location>
        <begin position="84"/>
        <end position="102"/>
    </location>
</feature>
<feature type="non-terminal residue" evidence="9">
    <location>
        <position position="480"/>
    </location>
</feature>
<evidence type="ECO:0000256" key="3">
    <source>
        <dbReference type="ARBA" id="ARBA00022692"/>
    </source>
</evidence>
<dbReference type="GO" id="GO:0008519">
    <property type="term" value="F:ammonium channel activity"/>
    <property type="evidence" value="ECO:0007669"/>
    <property type="project" value="InterPro"/>
</dbReference>
<evidence type="ECO:0000256" key="7">
    <source>
        <dbReference type="SAM" id="Phobius"/>
    </source>
</evidence>